<accession>A0A6M3MFG8</accession>
<protein>
    <submittedName>
        <fullName evidence="1">Uncharacterized protein</fullName>
    </submittedName>
</protein>
<name>A0A6M3MFG8_9ZZZZ</name>
<reference evidence="1" key="1">
    <citation type="submission" date="2020-03" db="EMBL/GenBank/DDBJ databases">
        <title>The deep terrestrial virosphere.</title>
        <authorList>
            <person name="Holmfeldt K."/>
            <person name="Nilsson E."/>
            <person name="Simone D."/>
            <person name="Lopez-Fernandez M."/>
            <person name="Wu X."/>
            <person name="de Brujin I."/>
            <person name="Lundin D."/>
            <person name="Andersson A."/>
            <person name="Bertilsson S."/>
            <person name="Dopson M."/>
        </authorList>
    </citation>
    <scope>NUCLEOTIDE SEQUENCE</scope>
    <source>
        <strain evidence="1">MM171B00501</strain>
    </source>
</reference>
<dbReference type="AlphaFoldDB" id="A0A6M3MFG8"/>
<dbReference type="EMBL" id="MT143870">
    <property type="protein sequence ID" value="QJB04056.1"/>
    <property type="molecule type" value="Genomic_DNA"/>
</dbReference>
<sequence length="40" mass="4576">MAGTKWAEVNSDYFDCIDNPEKAYILGLDRKLIVTPKCKE</sequence>
<proteinExistence type="predicted"/>
<evidence type="ECO:0000313" key="1">
    <source>
        <dbReference type="EMBL" id="QJB04056.1"/>
    </source>
</evidence>
<organism evidence="1">
    <name type="scientific">viral metagenome</name>
    <dbReference type="NCBI Taxonomy" id="1070528"/>
    <lineage>
        <taxon>unclassified sequences</taxon>
        <taxon>metagenomes</taxon>
        <taxon>organismal metagenomes</taxon>
    </lineage>
</organism>
<gene>
    <name evidence="1" type="ORF">MM171B00501_0017</name>
</gene>